<keyword evidence="1" id="KW-1133">Transmembrane helix</keyword>
<accession>A0A658KDW7</accession>
<evidence type="ECO:0000256" key="1">
    <source>
        <dbReference type="SAM" id="Phobius"/>
    </source>
</evidence>
<dbReference type="AlphaFoldDB" id="A0A658KDW7"/>
<organism evidence="2 3">
    <name type="scientific">Pseudomonas amygdali pv. photiniae</name>
    <dbReference type="NCBI Taxonomy" id="251724"/>
    <lineage>
        <taxon>Bacteria</taxon>
        <taxon>Pseudomonadati</taxon>
        <taxon>Pseudomonadota</taxon>
        <taxon>Gammaproteobacteria</taxon>
        <taxon>Pseudomonadales</taxon>
        <taxon>Pseudomonadaceae</taxon>
        <taxon>Pseudomonas</taxon>
        <taxon>Pseudomonas amygdali</taxon>
    </lineage>
</organism>
<feature type="transmembrane region" description="Helical" evidence="1">
    <location>
        <begin position="12"/>
        <end position="37"/>
    </location>
</feature>
<keyword evidence="1" id="KW-0472">Membrane</keyword>
<sequence length="46" mass="5105">MRKKAGGIGLRSCLTCITSYLSLSKLLIYLEAFFSIAQLQLERNGP</sequence>
<dbReference type="Proteomes" id="UP000270873">
    <property type="component" value="Unassembled WGS sequence"/>
</dbReference>
<name>A0A658KDW7_PSEA0</name>
<proteinExistence type="predicted"/>
<gene>
    <name evidence="2" type="ORF">ALP66_00068</name>
</gene>
<comment type="caution">
    <text evidence="2">The sequence shown here is derived from an EMBL/GenBank/DDBJ whole genome shotgun (WGS) entry which is preliminary data.</text>
</comment>
<dbReference type="EMBL" id="RBSP01000681">
    <property type="protein sequence ID" value="RMS44397.1"/>
    <property type="molecule type" value="Genomic_DNA"/>
</dbReference>
<evidence type="ECO:0000313" key="2">
    <source>
        <dbReference type="EMBL" id="RMS44397.1"/>
    </source>
</evidence>
<protein>
    <submittedName>
        <fullName evidence="2">Uncharacterized protein</fullName>
    </submittedName>
</protein>
<reference evidence="2 3" key="1">
    <citation type="submission" date="2018-08" db="EMBL/GenBank/DDBJ databases">
        <title>Recombination of ecologically and evolutionarily significant loci maintains genetic cohesion in the Pseudomonas syringae species complex.</title>
        <authorList>
            <person name="Dillon M."/>
            <person name="Thakur S."/>
            <person name="Almeida R.N.D."/>
            <person name="Weir B.S."/>
            <person name="Guttman D.S."/>
        </authorList>
    </citation>
    <scope>NUCLEOTIDE SEQUENCE [LARGE SCALE GENOMIC DNA]</scope>
    <source>
        <strain evidence="2 3">ICMP 7847</strain>
    </source>
</reference>
<evidence type="ECO:0000313" key="3">
    <source>
        <dbReference type="Proteomes" id="UP000270873"/>
    </source>
</evidence>
<keyword evidence="1" id="KW-0812">Transmembrane</keyword>